<evidence type="ECO:0000313" key="1">
    <source>
        <dbReference type="EMBL" id="KRY18720.1"/>
    </source>
</evidence>
<keyword evidence="2" id="KW-1185">Reference proteome</keyword>
<protein>
    <submittedName>
        <fullName evidence="1">Uncharacterized protein</fullName>
    </submittedName>
</protein>
<comment type="caution">
    <text evidence="1">The sequence shown here is derived from an EMBL/GenBank/DDBJ whole genome shotgun (WGS) entry which is preliminary data.</text>
</comment>
<dbReference type="EMBL" id="JYDQ01000043">
    <property type="protein sequence ID" value="KRY18720.1"/>
    <property type="molecule type" value="Genomic_DNA"/>
</dbReference>
<name>A0A0V1A1B0_9BILA</name>
<gene>
    <name evidence="1" type="ORF">T12_2381</name>
</gene>
<reference evidence="1 2" key="1">
    <citation type="submission" date="2015-01" db="EMBL/GenBank/DDBJ databases">
        <title>Evolution of Trichinella species and genotypes.</title>
        <authorList>
            <person name="Korhonen P.K."/>
            <person name="Edoardo P."/>
            <person name="Giuseppe L.R."/>
            <person name="Gasser R.B."/>
        </authorList>
    </citation>
    <scope>NUCLEOTIDE SEQUENCE [LARGE SCALE GENOMIC DNA]</scope>
    <source>
        <strain evidence="1">ISS2496</strain>
    </source>
</reference>
<dbReference type="Proteomes" id="UP000054783">
    <property type="component" value="Unassembled WGS sequence"/>
</dbReference>
<sequence length="75" mass="8183">MQIFNDEKNKKERINAAEFPLTIHIQLTTIINNCLTGVQEGLSLFRGREMSAQQQPGLLALTILSLATNGSAGNV</sequence>
<organism evidence="1 2">
    <name type="scientific">Trichinella patagoniensis</name>
    <dbReference type="NCBI Taxonomy" id="990121"/>
    <lineage>
        <taxon>Eukaryota</taxon>
        <taxon>Metazoa</taxon>
        <taxon>Ecdysozoa</taxon>
        <taxon>Nematoda</taxon>
        <taxon>Enoplea</taxon>
        <taxon>Dorylaimia</taxon>
        <taxon>Trichinellida</taxon>
        <taxon>Trichinellidae</taxon>
        <taxon>Trichinella</taxon>
    </lineage>
</organism>
<proteinExistence type="predicted"/>
<dbReference type="AlphaFoldDB" id="A0A0V1A1B0"/>
<evidence type="ECO:0000313" key="2">
    <source>
        <dbReference type="Proteomes" id="UP000054783"/>
    </source>
</evidence>
<accession>A0A0V1A1B0</accession>